<sequence>MNAHNGIGHLRRLWRRFHVEPMQKYKSALTVSVMPKRKIRQRPGKALEWIGRQWTVTLLNSAIYAEALKDQFTLSQDGSISTQYTEAKVGGTIFPHKNIHKLAWRSPDGLTTNQIDHILINGKWRRSLQDVRACRGADVNSDHYLVTANIKLKLQKAKQQGQRRRQLDIGKLKCQNISKQFVLELRNCFGALDTLADSTDEDPDIHTKWETIKNTYGETATKVLGYREKTNKEWLTPGTWQKIEQRKQLKAKMLNKSRKPIRPKISRVKTTKNGKAAGIDSIHAEMLKADLDTSVKVLTDLFRNIWDRNVIPEDWAKSLIAKIPKKGNLQNCKNCQGITLLSIPSKVFCRVLLGRIDMAIDTKLRQEQAGFRRGRGCTDQIFALRNIIEQCLEWNNPVLINFIDFQKAFDSLHRDTLWKIVQSYGVPPKMTTLMKMFYNQFECSVIINGNLTDWFSVESGVRQGCIISPILFLFAIDWTMQKTTSDKPRGIQWTLFTQLEDLDSADDLAILSTNHTHLQEKTDRTNRCARQLGLNINIFKTQVMCINSTPHAPITVDSNPLEYVEDFTYLRSLLSKDNACSKDISIRLGKARSAFARLQTIWKAVQPKNQDPTVQQ</sequence>
<dbReference type="InterPro" id="IPR000477">
    <property type="entry name" value="RT_dom"/>
</dbReference>
<dbReference type="PANTHER" id="PTHR47027">
    <property type="entry name" value="REVERSE TRANSCRIPTASE DOMAIN-CONTAINING PROTEIN"/>
    <property type="match status" value="1"/>
</dbReference>
<accession>A0A6J2W0I6</accession>
<feature type="domain" description="Reverse transcriptase" evidence="1">
    <location>
        <begin position="323"/>
        <end position="557"/>
    </location>
</feature>
<dbReference type="Pfam" id="PF00078">
    <property type="entry name" value="RVT_1"/>
    <property type="match status" value="1"/>
</dbReference>
<name>A0A6J2W0I6_CHACN</name>
<dbReference type="OrthoDB" id="410381at2759"/>
<dbReference type="CDD" id="cd01650">
    <property type="entry name" value="RT_nLTR_like"/>
    <property type="match status" value="1"/>
</dbReference>
<keyword evidence="2" id="KW-1185">Reference proteome</keyword>
<dbReference type="InParanoid" id="A0A6J2W0I6"/>
<dbReference type="Gene3D" id="3.60.10.10">
    <property type="entry name" value="Endonuclease/exonuclease/phosphatase"/>
    <property type="match status" value="1"/>
</dbReference>
<dbReference type="InterPro" id="IPR043502">
    <property type="entry name" value="DNA/RNA_pol_sf"/>
</dbReference>
<dbReference type="InterPro" id="IPR036691">
    <property type="entry name" value="Endo/exonu/phosph_ase_sf"/>
</dbReference>
<dbReference type="PANTHER" id="PTHR47027:SF25">
    <property type="entry name" value="REVERSE TRANSCRIPTASE DOMAIN-CONTAINING PROTEIN"/>
    <property type="match status" value="1"/>
</dbReference>
<evidence type="ECO:0000313" key="3">
    <source>
        <dbReference type="RefSeq" id="XP_030638825.1"/>
    </source>
</evidence>
<organism evidence="2 3">
    <name type="scientific">Chanos chanos</name>
    <name type="common">Milkfish</name>
    <name type="synonym">Mugil chanos</name>
    <dbReference type="NCBI Taxonomy" id="29144"/>
    <lineage>
        <taxon>Eukaryota</taxon>
        <taxon>Metazoa</taxon>
        <taxon>Chordata</taxon>
        <taxon>Craniata</taxon>
        <taxon>Vertebrata</taxon>
        <taxon>Euteleostomi</taxon>
        <taxon>Actinopterygii</taxon>
        <taxon>Neopterygii</taxon>
        <taxon>Teleostei</taxon>
        <taxon>Ostariophysi</taxon>
        <taxon>Gonorynchiformes</taxon>
        <taxon>Chanidae</taxon>
        <taxon>Chanos</taxon>
    </lineage>
</organism>
<evidence type="ECO:0000259" key="1">
    <source>
        <dbReference type="Pfam" id="PF00078"/>
    </source>
</evidence>
<gene>
    <name evidence="3" type="primary">LOC115819438</name>
</gene>
<evidence type="ECO:0000313" key="2">
    <source>
        <dbReference type="Proteomes" id="UP000504632"/>
    </source>
</evidence>
<dbReference type="InterPro" id="IPR036179">
    <property type="entry name" value="Ig-like_dom_sf"/>
</dbReference>
<reference evidence="3" key="1">
    <citation type="submission" date="2025-08" db="UniProtKB">
        <authorList>
            <consortium name="RefSeq"/>
        </authorList>
    </citation>
    <scope>IDENTIFICATION</scope>
</reference>
<dbReference type="GeneID" id="115819438"/>
<protein>
    <submittedName>
        <fullName evidence="3">Uncharacterized protein LOC115819438</fullName>
    </submittedName>
</protein>
<dbReference type="Proteomes" id="UP000504632">
    <property type="component" value="Chromosome 8"/>
</dbReference>
<dbReference type="AlphaFoldDB" id="A0A6J2W0I6"/>
<dbReference type="RefSeq" id="XP_030638825.1">
    <property type="nucleotide sequence ID" value="XM_030782965.1"/>
</dbReference>
<dbReference type="SUPFAM" id="SSF56672">
    <property type="entry name" value="DNA/RNA polymerases"/>
    <property type="match status" value="1"/>
</dbReference>
<proteinExistence type="predicted"/>
<dbReference type="SUPFAM" id="SSF48726">
    <property type="entry name" value="Immunoglobulin"/>
    <property type="match status" value="1"/>
</dbReference>